<evidence type="ECO:0000313" key="4">
    <source>
        <dbReference type="Proteomes" id="UP000051012"/>
    </source>
</evidence>
<organism evidence="3 4">
    <name type="scientific">candidate division TA06 bacterium DG_78</name>
    <dbReference type="NCBI Taxonomy" id="1703772"/>
    <lineage>
        <taxon>Bacteria</taxon>
        <taxon>Bacteria division TA06</taxon>
    </lineage>
</organism>
<reference evidence="3 4" key="1">
    <citation type="journal article" date="2015" name="Microbiome">
        <title>Genomic resolution of linkages in carbon, nitrogen, and sulfur cycling among widespread estuary sediment bacteria.</title>
        <authorList>
            <person name="Baker B.J."/>
            <person name="Lazar C.S."/>
            <person name="Teske A.P."/>
            <person name="Dick G.J."/>
        </authorList>
    </citation>
    <scope>NUCLEOTIDE SEQUENCE [LARGE SCALE GENOMIC DNA]</scope>
    <source>
        <strain evidence="3">DG_78</strain>
    </source>
</reference>
<protein>
    <recommendedName>
        <fullName evidence="2">C4-type zinc ribbon domain-containing protein</fullName>
    </recommendedName>
</protein>
<proteinExistence type="predicted"/>
<dbReference type="Proteomes" id="UP000051012">
    <property type="component" value="Unassembled WGS sequence"/>
</dbReference>
<sequence>MEDILDLLVTIQRLDDDIKEAESTIQEIPHKITKSEKAIEEAHNNFQEKSNRVKEIKKMYKIKEGDIAENESKITKLNSQTFSVKTNEEYRAIIAEIDYLKKENEKIEDEMMVLLEEEEQLKSAVSELEEETKNIVESKQNEIKNLEKEHEELMTKQQQAKISFDEHFKKLPQDTQEVYRRISNVRDRVVCVITDTTCTGCYANLTFQFLNELKKRNKILLCGNCGRILIFVPSTK</sequence>
<accession>A0A0S7YI02</accession>
<comment type="caution">
    <text evidence="3">The sequence shown here is derived from an EMBL/GenBank/DDBJ whole genome shotgun (WGS) entry which is preliminary data.</text>
</comment>
<dbReference type="AlphaFoldDB" id="A0A0S7YI02"/>
<evidence type="ECO:0000259" key="2">
    <source>
        <dbReference type="Pfam" id="PF02591"/>
    </source>
</evidence>
<feature type="coiled-coil region" evidence="1">
    <location>
        <begin position="90"/>
        <end position="163"/>
    </location>
</feature>
<dbReference type="Gene3D" id="1.10.287.1490">
    <property type="match status" value="1"/>
</dbReference>
<name>A0A0S7YI02_UNCT6</name>
<gene>
    <name evidence="3" type="ORF">AMJ52_02190</name>
</gene>
<dbReference type="InterPro" id="IPR003743">
    <property type="entry name" value="Zf-RING_7"/>
</dbReference>
<feature type="domain" description="C4-type zinc ribbon" evidence="2">
    <location>
        <begin position="197"/>
        <end position="229"/>
    </location>
</feature>
<dbReference type="Pfam" id="PF02591">
    <property type="entry name" value="Zn_ribbon_9"/>
    <property type="match status" value="1"/>
</dbReference>
<evidence type="ECO:0000313" key="3">
    <source>
        <dbReference type="EMBL" id="KPJ74027.1"/>
    </source>
</evidence>
<keyword evidence="1" id="KW-0175">Coiled coil</keyword>
<evidence type="ECO:0000256" key="1">
    <source>
        <dbReference type="SAM" id="Coils"/>
    </source>
</evidence>
<dbReference type="EMBL" id="LJNI01000018">
    <property type="protein sequence ID" value="KPJ74027.1"/>
    <property type="molecule type" value="Genomic_DNA"/>
</dbReference>
<feature type="coiled-coil region" evidence="1">
    <location>
        <begin position="4"/>
        <end position="59"/>
    </location>
</feature>